<evidence type="ECO:0000256" key="2">
    <source>
        <dbReference type="ARBA" id="ARBA00023125"/>
    </source>
</evidence>
<dbReference type="SUPFAM" id="SSF46785">
    <property type="entry name" value="Winged helix' DNA-binding domain"/>
    <property type="match status" value="1"/>
</dbReference>
<reference evidence="5 6" key="1">
    <citation type="journal article" date="2019" name="Emerg. Microbes Infect.">
        <title>Comprehensive subspecies identification of 175 nontuberculous mycobacteria species based on 7547 genomic profiles.</title>
        <authorList>
            <person name="Matsumoto Y."/>
            <person name="Kinjo T."/>
            <person name="Motooka D."/>
            <person name="Nabeya D."/>
            <person name="Jung N."/>
            <person name="Uechi K."/>
            <person name="Horii T."/>
            <person name="Iida T."/>
            <person name="Fujita J."/>
            <person name="Nakamura S."/>
        </authorList>
    </citation>
    <scope>NUCLEOTIDE SEQUENCE [LARGE SCALE GENOMIC DNA]</scope>
    <source>
        <strain evidence="5 6">JCM 6367</strain>
    </source>
</reference>
<dbReference type="Proteomes" id="UP000466554">
    <property type="component" value="Chromosome"/>
</dbReference>
<name>A0A7I7U3T4_MYCPF</name>
<organism evidence="5 6">
    <name type="scientific">Mycolicibacterium parafortuitum</name>
    <name type="common">Mycobacterium parafortuitum</name>
    <dbReference type="NCBI Taxonomy" id="39692"/>
    <lineage>
        <taxon>Bacteria</taxon>
        <taxon>Bacillati</taxon>
        <taxon>Actinomycetota</taxon>
        <taxon>Actinomycetes</taxon>
        <taxon>Mycobacteriales</taxon>
        <taxon>Mycobacteriaceae</taxon>
        <taxon>Mycolicibacterium</taxon>
    </lineage>
</organism>
<keyword evidence="2" id="KW-0238">DNA-binding</keyword>
<keyword evidence="1" id="KW-0805">Transcription regulation</keyword>
<dbReference type="Gene3D" id="1.10.10.10">
    <property type="entry name" value="Winged helix-like DNA-binding domain superfamily/Winged helix DNA-binding domain"/>
    <property type="match status" value="1"/>
</dbReference>
<dbReference type="PANTHER" id="PTHR33204:SF18">
    <property type="entry name" value="TRANSCRIPTIONAL REGULATORY PROTEIN"/>
    <property type="match status" value="1"/>
</dbReference>
<evidence type="ECO:0000313" key="6">
    <source>
        <dbReference type="Proteomes" id="UP000466554"/>
    </source>
</evidence>
<dbReference type="Pfam" id="PF01638">
    <property type="entry name" value="HxlR"/>
    <property type="match status" value="1"/>
</dbReference>
<evidence type="ECO:0000256" key="3">
    <source>
        <dbReference type="ARBA" id="ARBA00023163"/>
    </source>
</evidence>
<gene>
    <name evidence="5" type="ORF">MPRF_29070</name>
</gene>
<accession>A0A7I7U3T4</accession>
<proteinExistence type="predicted"/>
<protein>
    <submittedName>
        <fullName evidence="5">Transcriptional regulator</fullName>
    </submittedName>
</protein>
<dbReference type="EMBL" id="AP022598">
    <property type="protein sequence ID" value="BBY76008.1"/>
    <property type="molecule type" value="Genomic_DNA"/>
</dbReference>
<dbReference type="PROSITE" id="PS51118">
    <property type="entry name" value="HTH_HXLR"/>
    <property type="match status" value="1"/>
</dbReference>
<dbReference type="RefSeq" id="WP_163766687.1">
    <property type="nucleotide sequence ID" value="NZ_AP022598.1"/>
</dbReference>
<evidence type="ECO:0000256" key="1">
    <source>
        <dbReference type="ARBA" id="ARBA00023015"/>
    </source>
</evidence>
<dbReference type="InterPro" id="IPR036388">
    <property type="entry name" value="WH-like_DNA-bd_sf"/>
</dbReference>
<dbReference type="InterPro" id="IPR036390">
    <property type="entry name" value="WH_DNA-bd_sf"/>
</dbReference>
<dbReference type="AlphaFoldDB" id="A0A7I7U3T4"/>
<feature type="domain" description="HTH hxlR-type" evidence="4">
    <location>
        <begin position="10"/>
        <end position="108"/>
    </location>
</feature>
<dbReference type="PANTHER" id="PTHR33204">
    <property type="entry name" value="TRANSCRIPTIONAL REGULATOR, MARR FAMILY"/>
    <property type="match status" value="1"/>
</dbReference>
<dbReference type="InterPro" id="IPR002577">
    <property type="entry name" value="HTH_HxlR"/>
</dbReference>
<evidence type="ECO:0000313" key="5">
    <source>
        <dbReference type="EMBL" id="BBY76008.1"/>
    </source>
</evidence>
<sequence length="210" mass="22662">MPSRTYGQYCALAKSLDVVGDRWTLLVVRELLDGPARYGDLLAALAPIATDMLANRLRQMETDGLVVRRHLPKPASGAVYDLTDDGRALEGIVDAHARWGRRLLGTRRPGDVVRPQWLARAVRAFVRDDRDGPPVTLRLVVPEGEVTLAVGPDGIEAAGEDAPVDVTLRGHAETLLAAMDPERFGELAASGALQVDGEPDAVRRVGELFG</sequence>
<dbReference type="GO" id="GO:0003677">
    <property type="term" value="F:DNA binding"/>
    <property type="evidence" value="ECO:0007669"/>
    <property type="project" value="UniProtKB-KW"/>
</dbReference>
<evidence type="ECO:0000259" key="4">
    <source>
        <dbReference type="PROSITE" id="PS51118"/>
    </source>
</evidence>
<keyword evidence="3" id="KW-0804">Transcription</keyword>